<gene>
    <name evidence="3" type="ORF">E1284_14325</name>
</gene>
<dbReference type="InterPro" id="IPR015655">
    <property type="entry name" value="PP2C"/>
</dbReference>
<dbReference type="InterPro" id="IPR001932">
    <property type="entry name" value="PPM-type_phosphatase-like_dom"/>
</dbReference>
<evidence type="ECO:0000259" key="1">
    <source>
        <dbReference type="SMART" id="SM00331"/>
    </source>
</evidence>
<dbReference type="Gene3D" id="3.60.40.10">
    <property type="entry name" value="PPM-type phosphatase domain"/>
    <property type="match status" value="1"/>
</dbReference>
<dbReference type="Pfam" id="PF13672">
    <property type="entry name" value="PP2C_2"/>
    <property type="match status" value="1"/>
</dbReference>
<comment type="caution">
    <text evidence="3">The sequence shown here is derived from an EMBL/GenBank/DDBJ whole genome shotgun (WGS) entry which is preliminary data.</text>
</comment>
<dbReference type="OrthoDB" id="9801841at2"/>
<dbReference type="SMART" id="SM00332">
    <property type="entry name" value="PP2Cc"/>
    <property type="match status" value="1"/>
</dbReference>
<evidence type="ECO:0000313" key="3">
    <source>
        <dbReference type="EMBL" id="TDC15825.1"/>
    </source>
</evidence>
<proteinExistence type="predicted"/>
<dbReference type="CDD" id="cd00143">
    <property type="entry name" value="PP2Cc"/>
    <property type="match status" value="1"/>
</dbReference>
<accession>A0A4R4P1L9</accession>
<dbReference type="AlphaFoldDB" id="A0A4R4P1L9"/>
<feature type="domain" description="PPM-type phosphatase" evidence="1">
    <location>
        <begin position="12"/>
        <end position="235"/>
    </location>
</feature>
<sequence length="267" mass="27376">MAHQMLRFAAGTDVGRRRKTNEDSAFAGPRLLAVADGMGGHPHGDVASRTAVTTVAGLPLGDDPAAALAAGVAEVAARLDDLGRRDPGLAGMGTTLTAMAWDGRGFAVAHIGDSRAYLLRGGDLFQLTRDHTMVQALVDGGQLTPEEAANHPRGSVLVRALQSGGSGEPDLFRHDARPGDRYLLCSDGVSGFVPADAIRAAMAAEAGPADVAARLIGLANEAGGHDNITCVVADVAPAGEAPDQRPLLLGAAAPGRLSRLGRRLHRA</sequence>
<reference evidence="3 4" key="1">
    <citation type="submission" date="2019-03" db="EMBL/GenBank/DDBJ databases">
        <title>Draft genome sequences of novel Actinobacteria.</title>
        <authorList>
            <person name="Sahin N."/>
            <person name="Ay H."/>
            <person name="Saygin H."/>
        </authorList>
    </citation>
    <scope>NUCLEOTIDE SEQUENCE [LARGE SCALE GENOMIC DNA]</scope>
    <source>
        <strain evidence="3 4">DSM 45347</strain>
    </source>
</reference>
<evidence type="ECO:0000259" key="2">
    <source>
        <dbReference type="SMART" id="SM00332"/>
    </source>
</evidence>
<dbReference type="RefSeq" id="WP_131939564.1">
    <property type="nucleotide sequence ID" value="NZ_BAAAMX010000007.1"/>
</dbReference>
<dbReference type="Proteomes" id="UP000295431">
    <property type="component" value="Unassembled WGS sequence"/>
</dbReference>
<name>A0A4R4P1L9_9ACTN</name>
<evidence type="ECO:0000313" key="4">
    <source>
        <dbReference type="Proteomes" id="UP000295431"/>
    </source>
</evidence>
<dbReference type="GO" id="GO:0004722">
    <property type="term" value="F:protein serine/threonine phosphatase activity"/>
    <property type="evidence" value="ECO:0007669"/>
    <property type="project" value="InterPro"/>
</dbReference>
<organism evidence="3 4">
    <name type="scientific">Actinomadura bangladeshensis</name>
    <dbReference type="NCBI Taxonomy" id="453573"/>
    <lineage>
        <taxon>Bacteria</taxon>
        <taxon>Bacillati</taxon>
        <taxon>Actinomycetota</taxon>
        <taxon>Actinomycetes</taxon>
        <taxon>Streptosporangiales</taxon>
        <taxon>Thermomonosporaceae</taxon>
        <taxon>Actinomadura</taxon>
    </lineage>
</organism>
<dbReference type="InterPro" id="IPR036457">
    <property type="entry name" value="PPM-type-like_dom_sf"/>
</dbReference>
<feature type="domain" description="PPM-type phosphatase" evidence="2">
    <location>
        <begin position="3"/>
        <end position="233"/>
    </location>
</feature>
<dbReference type="SMART" id="SM00331">
    <property type="entry name" value="PP2C_SIG"/>
    <property type="match status" value="1"/>
</dbReference>
<dbReference type="SUPFAM" id="SSF81606">
    <property type="entry name" value="PP2C-like"/>
    <property type="match status" value="1"/>
</dbReference>
<protein>
    <submittedName>
        <fullName evidence="3">Serine/threonine-protein phosphatase</fullName>
    </submittedName>
</protein>
<keyword evidence="4" id="KW-1185">Reference proteome</keyword>
<dbReference type="PANTHER" id="PTHR47992">
    <property type="entry name" value="PROTEIN PHOSPHATASE"/>
    <property type="match status" value="1"/>
</dbReference>
<dbReference type="EMBL" id="SMJW01000060">
    <property type="protein sequence ID" value="TDC15825.1"/>
    <property type="molecule type" value="Genomic_DNA"/>
</dbReference>